<feature type="transmembrane region" description="Helical" evidence="1">
    <location>
        <begin position="33"/>
        <end position="54"/>
    </location>
</feature>
<gene>
    <name evidence="2" type="ORF">FS320_41210</name>
</gene>
<accession>A0A5N7MVX2</accession>
<evidence type="ECO:0008006" key="4">
    <source>
        <dbReference type="Google" id="ProtNLM"/>
    </source>
</evidence>
<proteinExistence type="predicted"/>
<protein>
    <recommendedName>
        <fullName evidence="4">LPXTG cell wall anchor domain-containing protein</fullName>
    </recommendedName>
</protein>
<organism evidence="2 3">
    <name type="scientific">Microvirga tunisiensis</name>
    <dbReference type="NCBI Taxonomy" id="2108360"/>
    <lineage>
        <taxon>Bacteria</taxon>
        <taxon>Pseudomonadati</taxon>
        <taxon>Pseudomonadota</taxon>
        <taxon>Alphaproteobacteria</taxon>
        <taxon>Hyphomicrobiales</taxon>
        <taxon>Methylobacteriaceae</taxon>
        <taxon>Microvirga</taxon>
    </lineage>
</organism>
<keyword evidence="3" id="KW-1185">Reference proteome</keyword>
<dbReference type="EMBL" id="VOSK01000558">
    <property type="protein sequence ID" value="MPR31153.1"/>
    <property type="molecule type" value="Genomic_DNA"/>
</dbReference>
<evidence type="ECO:0000313" key="3">
    <source>
        <dbReference type="Proteomes" id="UP000403266"/>
    </source>
</evidence>
<dbReference type="Proteomes" id="UP000403266">
    <property type="component" value="Unassembled WGS sequence"/>
</dbReference>
<reference evidence="2 3" key="1">
    <citation type="journal article" date="2019" name="Syst. Appl. Microbiol.">
        <title>Microvirga tunisiensis sp. nov., a root nodule symbiotic bacterium isolated from Lupinus micranthus and L. luteus grown in Northern Tunisia.</title>
        <authorList>
            <person name="Msaddak A."/>
            <person name="Rejili M."/>
            <person name="Duran D."/>
            <person name="Mars M."/>
            <person name="Palacios J.M."/>
            <person name="Ruiz-Argueso T."/>
            <person name="Rey L."/>
            <person name="Imperial J."/>
        </authorList>
    </citation>
    <scope>NUCLEOTIDE SEQUENCE [LARGE SCALE GENOMIC DNA]</scope>
    <source>
        <strain evidence="2 3">Lmie10</strain>
    </source>
</reference>
<name>A0A5N7MVX2_9HYPH</name>
<keyword evidence="1" id="KW-0812">Transmembrane</keyword>
<comment type="caution">
    <text evidence="2">The sequence shown here is derived from an EMBL/GenBank/DDBJ whole genome shotgun (WGS) entry which is preliminary data.</text>
</comment>
<evidence type="ECO:0000256" key="1">
    <source>
        <dbReference type="SAM" id="Phobius"/>
    </source>
</evidence>
<keyword evidence="1" id="KW-1133">Transmembrane helix</keyword>
<sequence length="60" mass="6302">MQLMVQERSALVPGIGEGDTGPSPPGAERVANLFEIVGISIVLALLMGMAVILIRRNRGS</sequence>
<evidence type="ECO:0000313" key="2">
    <source>
        <dbReference type="EMBL" id="MPR31153.1"/>
    </source>
</evidence>
<keyword evidence="1" id="KW-0472">Membrane</keyword>
<dbReference type="RefSeq" id="WP_152718356.1">
    <property type="nucleotide sequence ID" value="NZ_VOSJ01000598.1"/>
</dbReference>
<dbReference type="AlphaFoldDB" id="A0A5N7MVX2"/>